<dbReference type="GeneID" id="79316377"/>
<name>A0ABD6A9H6_9EURY</name>
<dbReference type="Proteomes" id="UP001596547">
    <property type="component" value="Unassembled WGS sequence"/>
</dbReference>
<comment type="similarity">
    <text evidence="2">Belongs to the peptidase M14 family.</text>
</comment>
<protein>
    <submittedName>
        <fullName evidence="8">M14 family zinc carboxypeptidase</fullName>
    </submittedName>
</protein>
<dbReference type="GO" id="GO:0006508">
    <property type="term" value="P:proteolysis"/>
    <property type="evidence" value="ECO:0007669"/>
    <property type="project" value="UniProtKB-KW"/>
</dbReference>
<dbReference type="PANTHER" id="PTHR11705:SF143">
    <property type="entry name" value="SLL0236 PROTEIN"/>
    <property type="match status" value="1"/>
</dbReference>
<dbReference type="RefSeq" id="WP_276303771.1">
    <property type="nucleotide sequence ID" value="NZ_CP119992.1"/>
</dbReference>
<keyword evidence="5" id="KW-0862">Zinc</keyword>
<dbReference type="SUPFAM" id="SSF53187">
    <property type="entry name" value="Zn-dependent exopeptidases"/>
    <property type="match status" value="1"/>
</dbReference>
<feature type="domain" description="Peptidase M14" evidence="7">
    <location>
        <begin position="38"/>
        <end position="371"/>
    </location>
</feature>
<organism evidence="8 9">
    <name type="scientific">Halomarina halobia</name>
    <dbReference type="NCBI Taxonomy" id="3033386"/>
    <lineage>
        <taxon>Archaea</taxon>
        <taxon>Methanobacteriati</taxon>
        <taxon>Methanobacteriota</taxon>
        <taxon>Stenosarchaea group</taxon>
        <taxon>Halobacteria</taxon>
        <taxon>Halobacteriales</taxon>
        <taxon>Natronomonadaceae</taxon>
        <taxon>Halomarina</taxon>
    </lineage>
</organism>
<dbReference type="PROSITE" id="PS52035">
    <property type="entry name" value="PEPTIDASE_M14"/>
    <property type="match status" value="1"/>
</dbReference>
<sequence>MELTRRTALKAFGCVLAVGTSGGTAAGACAPRERVALDYLSDDDLLDNGELERILRSLRRVYPECVRLRRIGRSNQGRSIWSVSVGSGGSDAVDVMAIGQQHGDEMISSAEGLLSAVEYLARAPDAADVRERVTLHVVPRANPDGFVARQRYNVDTDAPARSEGDDVFGGDGGFHTSQLTGIGWDVNRYHWTDWTDSDLYRALPEAYPENPVTEARALLDAVDRVDPDWVVDYHRQGTYAVDPDATFDPANPGAAYERGRYPPDPDDDGGGELVTASLFWPIAEGVPTAARDRSKRLVWTMCESLGALDRSTITRYPGGTHAGLARNAYGLQGRGSVLFELSTGTLGDRAFRIRQVFESLLAALEATADGSLDDVDPNRVAELPERETNNFVV</sequence>
<dbReference type="PANTHER" id="PTHR11705">
    <property type="entry name" value="PROTEASE FAMILY M14 CARBOXYPEPTIDASE A,B"/>
    <property type="match status" value="1"/>
</dbReference>
<dbReference type="EMBL" id="JBHTBF010000002">
    <property type="protein sequence ID" value="MFC7316971.1"/>
    <property type="molecule type" value="Genomic_DNA"/>
</dbReference>
<reference evidence="8 9" key="1">
    <citation type="journal article" date="2019" name="Int. J. Syst. Evol. Microbiol.">
        <title>The Global Catalogue of Microorganisms (GCM) 10K type strain sequencing project: providing services to taxonomists for standard genome sequencing and annotation.</title>
        <authorList>
            <consortium name="The Broad Institute Genomics Platform"/>
            <consortium name="The Broad Institute Genome Sequencing Center for Infectious Disease"/>
            <person name="Wu L."/>
            <person name="Ma J."/>
        </authorList>
    </citation>
    <scope>NUCLEOTIDE SEQUENCE [LARGE SCALE GENOMIC DNA]</scope>
    <source>
        <strain evidence="8 9">PSR21</strain>
    </source>
</reference>
<dbReference type="AlphaFoldDB" id="A0ABD6A9H6"/>
<dbReference type="Gene3D" id="3.40.630.10">
    <property type="entry name" value="Zn peptidases"/>
    <property type="match status" value="1"/>
</dbReference>
<keyword evidence="8" id="KW-0121">Carboxypeptidase</keyword>
<evidence type="ECO:0000259" key="7">
    <source>
        <dbReference type="PROSITE" id="PS52035"/>
    </source>
</evidence>
<keyword evidence="4" id="KW-0378">Hydrolase</keyword>
<keyword evidence="6" id="KW-0482">Metalloprotease</keyword>
<comment type="caution">
    <text evidence="8">The sequence shown here is derived from an EMBL/GenBank/DDBJ whole genome shotgun (WGS) entry which is preliminary data.</text>
</comment>
<proteinExistence type="inferred from homology"/>
<dbReference type="PROSITE" id="PS51257">
    <property type="entry name" value="PROKAR_LIPOPROTEIN"/>
    <property type="match status" value="1"/>
</dbReference>
<dbReference type="GO" id="GO:0008237">
    <property type="term" value="F:metallopeptidase activity"/>
    <property type="evidence" value="ECO:0007669"/>
    <property type="project" value="UniProtKB-KW"/>
</dbReference>
<keyword evidence="9" id="KW-1185">Reference proteome</keyword>
<accession>A0ABD6A9H6</accession>
<keyword evidence="3" id="KW-0645">Protease</keyword>
<evidence type="ECO:0000256" key="1">
    <source>
        <dbReference type="ARBA" id="ARBA00001947"/>
    </source>
</evidence>
<comment type="cofactor">
    <cofactor evidence="1">
        <name>Zn(2+)</name>
        <dbReference type="ChEBI" id="CHEBI:29105"/>
    </cofactor>
</comment>
<gene>
    <name evidence="8" type="ORF">ACFQPE_09200</name>
</gene>
<dbReference type="PROSITE" id="PS51318">
    <property type="entry name" value="TAT"/>
    <property type="match status" value="1"/>
</dbReference>
<dbReference type="GO" id="GO:0004180">
    <property type="term" value="F:carboxypeptidase activity"/>
    <property type="evidence" value="ECO:0007669"/>
    <property type="project" value="UniProtKB-KW"/>
</dbReference>
<evidence type="ECO:0000256" key="5">
    <source>
        <dbReference type="ARBA" id="ARBA00022833"/>
    </source>
</evidence>
<dbReference type="Pfam" id="PF00246">
    <property type="entry name" value="Peptidase_M14"/>
    <property type="match status" value="1"/>
</dbReference>
<evidence type="ECO:0000313" key="9">
    <source>
        <dbReference type="Proteomes" id="UP001596547"/>
    </source>
</evidence>
<evidence type="ECO:0000256" key="2">
    <source>
        <dbReference type="ARBA" id="ARBA00005988"/>
    </source>
</evidence>
<evidence type="ECO:0000256" key="3">
    <source>
        <dbReference type="ARBA" id="ARBA00022670"/>
    </source>
</evidence>
<dbReference type="SMART" id="SM00631">
    <property type="entry name" value="Zn_pept"/>
    <property type="match status" value="1"/>
</dbReference>
<dbReference type="InterPro" id="IPR006311">
    <property type="entry name" value="TAT_signal"/>
</dbReference>
<dbReference type="InterPro" id="IPR000834">
    <property type="entry name" value="Peptidase_M14"/>
</dbReference>
<evidence type="ECO:0000256" key="6">
    <source>
        <dbReference type="ARBA" id="ARBA00023049"/>
    </source>
</evidence>
<evidence type="ECO:0000256" key="4">
    <source>
        <dbReference type="ARBA" id="ARBA00022801"/>
    </source>
</evidence>
<evidence type="ECO:0000313" key="8">
    <source>
        <dbReference type="EMBL" id="MFC7316971.1"/>
    </source>
</evidence>